<dbReference type="EMBL" id="JAHEWS010000044">
    <property type="protein sequence ID" value="MBT1589570.1"/>
    <property type="molecule type" value="Genomic_DNA"/>
</dbReference>
<sequence>MIRRSTRGFFVCITVAAVAASVVTAPLSAQADDAAASAYTVYVPGVTTAQQSKLDSMLLVSPGCGTGAKEADIVHNWERRPGSSTTAHLRCGTQAEYGLRHINHGHGQDWENVRTKYAQPGTWDSFMENITATNLISTSTRIDDVNNKDVYHGYLCVRENSDGEVIRAYDTIIPVGRGSNNIITSYFENGRASDPHC</sequence>
<gene>
    <name evidence="2" type="ORF">KK097_17290</name>
</gene>
<organism evidence="2 3">
    <name type="scientific">Curtobacterium aurantiacum</name>
    <dbReference type="NCBI Taxonomy" id="3236919"/>
    <lineage>
        <taxon>Bacteria</taxon>
        <taxon>Bacillati</taxon>
        <taxon>Actinomycetota</taxon>
        <taxon>Actinomycetes</taxon>
        <taxon>Micrococcales</taxon>
        <taxon>Microbacteriaceae</taxon>
        <taxon>Curtobacterium</taxon>
    </lineage>
</organism>
<evidence type="ECO:0008006" key="4">
    <source>
        <dbReference type="Google" id="ProtNLM"/>
    </source>
</evidence>
<feature type="chain" id="PRO_5045521534" description="Secreted protein" evidence="1">
    <location>
        <begin position="32"/>
        <end position="197"/>
    </location>
</feature>
<evidence type="ECO:0000313" key="2">
    <source>
        <dbReference type="EMBL" id="MBT1589570.1"/>
    </source>
</evidence>
<dbReference type="Proteomes" id="UP001519641">
    <property type="component" value="Unassembled WGS sequence"/>
</dbReference>
<dbReference type="RefSeq" id="WP_214530723.1">
    <property type="nucleotide sequence ID" value="NZ_JAHEWO010000022.1"/>
</dbReference>
<reference evidence="2 3" key="1">
    <citation type="submission" date="2021-05" db="EMBL/GenBank/DDBJ databases">
        <title>Whole genome sequence of Curtobacterium flaccumfaciens pv. flaccumfaciens strain CFBP 8819.</title>
        <authorList>
            <person name="Osdaghi E."/>
            <person name="Taghouti G."/>
            <person name="Portier P."/>
            <person name="Fazliarab A."/>
            <person name="Taghavi S.M."/>
            <person name="Briand M."/>
            <person name="Le-Saux M."/>
            <person name="Jacques M.-A."/>
        </authorList>
    </citation>
    <scope>NUCLEOTIDE SEQUENCE [LARGE SCALE GENOMIC DNA]</scope>
    <source>
        <strain evidence="2 3">CFBP 8819</strain>
    </source>
</reference>
<keyword evidence="1" id="KW-0732">Signal</keyword>
<comment type="caution">
    <text evidence="2">The sequence shown here is derived from an EMBL/GenBank/DDBJ whole genome shotgun (WGS) entry which is preliminary data.</text>
</comment>
<accession>A0ABS5VJA1</accession>
<protein>
    <recommendedName>
        <fullName evidence="4">Secreted protein</fullName>
    </recommendedName>
</protein>
<name>A0ABS5VJA1_9MICO</name>
<feature type="signal peptide" evidence="1">
    <location>
        <begin position="1"/>
        <end position="31"/>
    </location>
</feature>
<keyword evidence="3" id="KW-1185">Reference proteome</keyword>
<evidence type="ECO:0000256" key="1">
    <source>
        <dbReference type="SAM" id="SignalP"/>
    </source>
</evidence>
<evidence type="ECO:0000313" key="3">
    <source>
        <dbReference type="Proteomes" id="UP001519641"/>
    </source>
</evidence>
<proteinExistence type="predicted"/>